<organism evidence="2 3">
    <name type="scientific">Tolypocladium capitatum</name>
    <dbReference type="NCBI Taxonomy" id="45235"/>
    <lineage>
        <taxon>Eukaryota</taxon>
        <taxon>Fungi</taxon>
        <taxon>Dikarya</taxon>
        <taxon>Ascomycota</taxon>
        <taxon>Pezizomycotina</taxon>
        <taxon>Sordariomycetes</taxon>
        <taxon>Hypocreomycetidae</taxon>
        <taxon>Hypocreales</taxon>
        <taxon>Ophiocordycipitaceae</taxon>
        <taxon>Tolypocladium</taxon>
    </lineage>
</organism>
<comment type="caution">
    <text evidence="2">The sequence shown here is derived from an EMBL/GenBank/DDBJ whole genome shotgun (WGS) entry which is preliminary data.</text>
</comment>
<feature type="compositionally biased region" description="Polar residues" evidence="1">
    <location>
        <begin position="174"/>
        <end position="186"/>
    </location>
</feature>
<dbReference type="Proteomes" id="UP000236621">
    <property type="component" value="Unassembled WGS sequence"/>
</dbReference>
<proteinExistence type="predicted"/>
<feature type="compositionally biased region" description="Low complexity" evidence="1">
    <location>
        <begin position="192"/>
        <end position="205"/>
    </location>
</feature>
<sequence length="238" mass="26347">MTEARLQSAYDGAALVYARNQALSYLGKSDPPGHAEITTFTTDGTNLNLYAHYAARSDDGTFEYHQYPIASASLLKYRQEHNEGRRGLRNEQDHVRKQSCDLRDQLKEHWKQRRGGIQPIAEAAPPVADGTFEETNGDEDEDEASYEVVEQPCESTPAVSSQSFRASSSVSSSLPPTNDSVPSSGGQKRKASSPSASSRGSSGQKSKGKSYWQRDASGRLFHKHSDGRIRWAKEDDRY</sequence>
<name>A0A2K3QBZ2_9HYPO</name>
<accession>A0A2K3QBZ2</accession>
<gene>
    <name evidence="2" type="ORF">TCAP_04995</name>
</gene>
<evidence type="ECO:0000313" key="2">
    <source>
        <dbReference type="EMBL" id="PNY25066.1"/>
    </source>
</evidence>
<feature type="compositionally biased region" description="Acidic residues" evidence="1">
    <location>
        <begin position="131"/>
        <end position="145"/>
    </location>
</feature>
<dbReference type="STRING" id="45235.A0A2K3QBZ2"/>
<dbReference type="OrthoDB" id="5424149at2759"/>
<reference evidence="2 3" key="1">
    <citation type="submission" date="2017-08" db="EMBL/GenBank/DDBJ databases">
        <title>Harnessing the power of phylogenomics to disentangle the directionality and signatures of interkingdom host jumping in the parasitic fungal genus Tolypocladium.</title>
        <authorList>
            <person name="Quandt C.A."/>
            <person name="Patterson W."/>
            <person name="Spatafora J.W."/>
        </authorList>
    </citation>
    <scope>NUCLEOTIDE SEQUENCE [LARGE SCALE GENOMIC DNA]</scope>
    <source>
        <strain evidence="2 3">CBS 113982</strain>
    </source>
</reference>
<feature type="compositionally biased region" description="Basic and acidic residues" evidence="1">
    <location>
        <begin position="223"/>
        <end position="238"/>
    </location>
</feature>
<dbReference type="AlphaFoldDB" id="A0A2K3QBZ2"/>
<dbReference type="EMBL" id="NRSZ01000811">
    <property type="protein sequence ID" value="PNY25066.1"/>
    <property type="molecule type" value="Genomic_DNA"/>
</dbReference>
<feature type="compositionally biased region" description="Low complexity" evidence="1">
    <location>
        <begin position="160"/>
        <end position="173"/>
    </location>
</feature>
<keyword evidence="3" id="KW-1185">Reference proteome</keyword>
<protein>
    <submittedName>
        <fullName evidence="2">Uncharacterized protein</fullName>
    </submittedName>
</protein>
<feature type="region of interest" description="Disordered" evidence="1">
    <location>
        <begin position="110"/>
        <end position="238"/>
    </location>
</feature>
<evidence type="ECO:0000313" key="3">
    <source>
        <dbReference type="Proteomes" id="UP000236621"/>
    </source>
</evidence>
<evidence type="ECO:0000256" key="1">
    <source>
        <dbReference type="SAM" id="MobiDB-lite"/>
    </source>
</evidence>